<dbReference type="OrthoDB" id="571220at2"/>
<keyword evidence="3" id="KW-1185">Reference proteome</keyword>
<dbReference type="EMBL" id="CP000828">
    <property type="protein sequence ID" value="ABW25595.1"/>
    <property type="molecule type" value="Genomic_DNA"/>
</dbReference>
<dbReference type="KEGG" id="amr:AM1_0545"/>
<evidence type="ECO:0000313" key="2">
    <source>
        <dbReference type="EMBL" id="ABW25595.1"/>
    </source>
</evidence>
<proteinExistence type="predicted"/>
<gene>
    <name evidence="2" type="ordered locus">AM1_0545</name>
</gene>
<evidence type="ECO:0000313" key="3">
    <source>
        <dbReference type="Proteomes" id="UP000000268"/>
    </source>
</evidence>
<dbReference type="RefSeq" id="WP_012161196.1">
    <property type="nucleotide sequence ID" value="NC_009925.1"/>
</dbReference>
<dbReference type="eggNOG" id="ENOG502ZXYS">
    <property type="taxonomic scope" value="Bacteria"/>
</dbReference>
<feature type="transmembrane region" description="Helical" evidence="1">
    <location>
        <begin position="28"/>
        <end position="51"/>
    </location>
</feature>
<keyword evidence="1" id="KW-0472">Membrane</keyword>
<name>B0CC53_ACAM1</name>
<keyword evidence="1" id="KW-0812">Transmembrane</keyword>
<sequence>MPLNPFTATVIRWWLQQRQSTNRRDAGFALPLALGLGFVMVVLGLTMMMTAQSDRITSWQRKESGASLSTAEGGMARTLAQLTVPNNAILLNRNYDTINPQTGKTYLGSDGIFNSGDEETEPIDEWTSYDPSNQPCHQQMNWGAPDFKFSGPIGVNGTYTLKAYRYDPKRQQGTLFVEATTNDQTTGIVITINVTPDLDNFPGIIVSRNTNGAFKTGTLALRGREVLGSKGNIYYNPDGSANDALTNSAAPGDLSRNDYLNAIWSTNEEDFEADGSPIDTVEGKIFACNLPPKLPTTIQGTNFGRITSSTTLRGVGGMSPTLYRVESIDLGNDDVLTVDTTGGPVQIDVVYGGTDPELAITLRDNAKILNVRTDDQPPQVGDLRILARGNSQVNLYDRSCIQNAFLWFPIDELRLLTSGPGCPGGRNTNVEGVLWMEAILALKDQEVHRDVNFLNGFNGTNYDQPKNTYYPLANSRITAGIAVPKDVSSLMDLLKYVEWPARYRFGGVQNWQRVRL</sequence>
<protein>
    <submittedName>
        <fullName evidence="2">Uncharacterized protein</fullName>
    </submittedName>
</protein>
<organism evidence="2 3">
    <name type="scientific">Acaryochloris marina (strain MBIC 11017)</name>
    <dbReference type="NCBI Taxonomy" id="329726"/>
    <lineage>
        <taxon>Bacteria</taxon>
        <taxon>Bacillati</taxon>
        <taxon>Cyanobacteriota</taxon>
        <taxon>Cyanophyceae</taxon>
        <taxon>Acaryochloridales</taxon>
        <taxon>Acaryochloridaceae</taxon>
        <taxon>Acaryochloris</taxon>
    </lineage>
</organism>
<dbReference type="HOGENOM" id="CLU_558555_0_0_3"/>
<reference evidence="2 3" key="1">
    <citation type="journal article" date="2008" name="Proc. Natl. Acad. Sci. U.S.A.">
        <title>Niche adaptation and genome expansion in the chlorophyll d-producing cyanobacterium Acaryochloris marina.</title>
        <authorList>
            <person name="Swingley W.D."/>
            <person name="Chen M."/>
            <person name="Cheung P.C."/>
            <person name="Conrad A.L."/>
            <person name="Dejesa L.C."/>
            <person name="Hao J."/>
            <person name="Honchak B.M."/>
            <person name="Karbach L.E."/>
            <person name="Kurdoglu A."/>
            <person name="Lahiri S."/>
            <person name="Mastrian S.D."/>
            <person name="Miyashita H."/>
            <person name="Page L."/>
            <person name="Ramakrishna P."/>
            <person name="Satoh S."/>
            <person name="Sattley W.M."/>
            <person name="Shimada Y."/>
            <person name="Taylor H.L."/>
            <person name="Tomo T."/>
            <person name="Tsuchiya T."/>
            <person name="Wang Z.T."/>
            <person name="Raymond J."/>
            <person name="Mimuro M."/>
            <person name="Blankenship R.E."/>
            <person name="Touchman J.W."/>
        </authorList>
    </citation>
    <scope>NUCLEOTIDE SEQUENCE [LARGE SCALE GENOMIC DNA]</scope>
    <source>
        <strain evidence="3">MBIC 11017</strain>
    </source>
</reference>
<dbReference type="AlphaFoldDB" id="B0CC53"/>
<accession>B0CC53</accession>
<dbReference type="Proteomes" id="UP000000268">
    <property type="component" value="Chromosome"/>
</dbReference>
<keyword evidence="1" id="KW-1133">Transmembrane helix</keyword>
<evidence type="ECO:0000256" key="1">
    <source>
        <dbReference type="SAM" id="Phobius"/>
    </source>
</evidence>